<accession>A0AAI9XCK9</accession>
<evidence type="ECO:0000256" key="1">
    <source>
        <dbReference type="SAM" id="Phobius"/>
    </source>
</evidence>
<keyword evidence="1" id="KW-0472">Membrane</keyword>
<keyword evidence="1" id="KW-0812">Transmembrane</keyword>
<sequence length="68" mass="8048">MKGKSKQFRSFPPESGVKNNALCKRSAWGFPRSWTSELLLRLFSLFLLFSFTFVFLFYFDLLGFHLFP</sequence>
<organism evidence="2 3">
    <name type="scientific">Penicillium thymicola</name>
    <dbReference type="NCBI Taxonomy" id="293382"/>
    <lineage>
        <taxon>Eukaryota</taxon>
        <taxon>Fungi</taxon>
        <taxon>Dikarya</taxon>
        <taxon>Ascomycota</taxon>
        <taxon>Pezizomycotina</taxon>
        <taxon>Eurotiomycetes</taxon>
        <taxon>Eurotiomycetidae</taxon>
        <taxon>Eurotiales</taxon>
        <taxon>Aspergillaceae</taxon>
        <taxon>Penicillium</taxon>
    </lineage>
</organism>
<name>A0AAI9XCK9_PENTH</name>
<comment type="caution">
    <text evidence="2">The sequence shown here is derived from an EMBL/GenBank/DDBJ whole genome shotgun (WGS) entry which is preliminary data.</text>
</comment>
<keyword evidence="3" id="KW-1185">Reference proteome</keyword>
<dbReference type="AlphaFoldDB" id="A0AAI9XCK9"/>
<dbReference type="EMBL" id="LACB01000038">
    <property type="protein sequence ID" value="KAJ9491203.1"/>
    <property type="molecule type" value="Genomic_DNA"/>
</dbReference>
<reference evidence="2" key="2">
    <citation type="journal article" date="2016" name="Fungal Biol.">
        <title>Ochratoxin A production by Penicillium thymicola.</title>
        <authorList>
            <person name="Nguyen H.D.T."/>
            <person name="McMullin D.R."/>
            <person name="Ponomareva E."/>
            <person name="Riley R."/>
            <person name="Pomraning K.R."/>
            <person name="Baker S.E."/>
            <person name="Seifert K.A."/>
        </authorList>
    </citation>
    <scope>NUCLEOTIDE SEQUENCE</scope>
    <source>
        <strain evidence="2">DAOM 180753</strain>
    </source>
</reference>
<evidence type="ECO:0000313" key="2">
    <source>
        <dbReference type="EMBL" id="KAJ9491203.1"/>
    </source>
</evidence>
<reference evidence="2" key="1">
    <citation type="submission" date="2015-06" db="EMBL/GenBank/DDBJ databases">
        <authorList>
            <person name="Nguyen H."/>
        </authorList>
    </citation>
    <scope>NUCLEOTIDE SEQUENCE</scope>
    <source>
        <strain evidence="2">DAOM 180753</strain>
    </source>
</reference>
<gene>
    <name evidence="2" type="ORF">VN97_g2051</name>
</gene>
<keyword evidence="1" id="KW-1133">Transmembrane helix</keyword>
<protein>
    <submittedName>
        <fullName evidence="2">Uncharacterized protein</fullName>
    </submittedName>
</protein>
<evidence type="ECO:0000313" key="3">
    <source>
        <dbReference type="Proteomes" id="UP001227192"/>
    </source>
</evidence>
<dbReference type="Proteomes" id="UP001227192">
    <property type="component" value="Unassembled WGS sequence"/>
</dbReference>
<feature type="transmembrane region" description="Helical" evidence="1">
    <location>
        <begin position="38"/>
        <end position="59"/>
    </location>
</feature>
<proteinExistence type="predicted"/>